<accession>A0ABS4H1L6</accession>
<comment type="similarity">
    <text evidence="2">Belongs to the FliK family.</text>
</comment>
<evidence type="ECO:0000256" key="3">
    <source>
        <dbReference type="ARBA" id="ARBA00022795"/>
    </source>
</evidence>
<evidence type="ECO:0000256" key="4">
    <source>
        <dbReference type="SAM" id="MobiDB-lite"/>
    </source>
</evidence>
<evidence type="ECO:0000313" key="7">
    <source>
        <dbReference type="Proteomes" id="UP001519273"/>
    </source>
</evidence>
<keyword evidence="6" id="KW-0282">Flagellum</keyword>
<comment type="caution">
    <text evidence="6">The sequence shown here is derived from an EMBL/GenBank/DDBJ whole genome shotgun (WGS) entry which is preliminary data.</text>
</comment>
<dbReference type="Proteomes" id="UP001519273">
    <property type="component" value="Unassembled WGS sequence"/>
</dbReference>
<feature type="compositionally biased region" description="Low complexity" evidence="4">
    <location>
        <begin position="423"/>
        <end position="440"/>
    </location>
</feature>
<reference evidence="6 7" key="1">
    <citation type="submission" date="2021-03" db="EMBL/GenBank/DDBJ databases">
        <title>Genomic Encyclopedia of Type Strains, Phase IV (KMG-IV): sequencing the most valuable type-strain genomes for metagenomic binning, comparative biology and taxonomic classification.</title>
        <authorList>
            <person name="Goeker M."/>
        </authorList>
    </citation>
    <scope>NUCLEOTIDE SEQUENCE [LARGE SCALE GENOMIC DNA]</scope>
    <source>
        <strain evidence="6 7">DSM 23491</strain>
    </source>
</reference>
<dbReference type="PANTHER" id="PTHR37533:SF2">
    <property type="entry name" value="FLAGELLAR HOOK-LENGTH CONTROL PROTEIN"/>
    <property type="match status" value="1"/>
</dbReference>
<sequence>MSFTLPNVGTTSSAGSQTVSSAGKTAAAGGSAAPFNQTLTQIMGGNADGSSSDSVTSLSLLEGLQLLALLGGESKATDGKADGTAQDADALLVHMFSELQKLDDTVANDPSLLAALQGWLQQVNALLSSNGQGMDSSAEQASASTLTVLSENPTTVRFAVQDGLAQLVQMAQQGSVTTEEQTEIASLLQSFDNIMQKAVDQKGTSKVNGPVISNILQNANVQNAPVHTDQHQTVAAQNGSAASGLSVQQLNASQVHTQAAEGVQLAAGSDKSNDGSQLTETSGVKAENIGQSNIPQQHIITAGQLALSDTGTAPVKPATPQVHVQRFAQEMSGFVVNKLDIVKLNGISEATISLRPEHLGQVDVKITMHNGQLVAQFMTDNAAAKDMLEQQMSGLRATLHSQGIQVDKLEVTQNQSLSSQMYQDGRQPGNGQQQNRQTNKNRGEQSEDALTVLELSEEWNEWIRQSELGGIDDQELGGSFAAKA</sequence>
<organism evidence="6 7">
    <name type="scientific">Paenibacillus sediminis</name>
    <dbReference type="NCBI Taxonomy" id="664909"/>
    <lineage>
        <taxon>Bacteria</taxon>
        <taxon>Bacillati</taxon>
        <taxon>Bacillota</taxon>
        <taxon>Bacilli</taxon>
        <taxon>Bacillales</taxon>
        <taxon>Paenibacillaceae</taxon>
        <taxon>Paenibacillus</taxon>
    </lineage>
</organism>
<proteinExistence type="inferred from homology"/>
<dbReference type="PANTHER" id="PTHR37533">
    <property type="entry name" value="FLAGELLAR HOOK-LENGTH CONTROL PROTEIN"/>
    <property type="match status" value="1"/>
</dbReference>
<dbReference type="RefSeq" id="WP_209846682.1">
    <property type="nucleotide sequence ID" value="NZ_CBCRVE010000002.1"/>
</dbReference>
<dbReference type="InterPro" id="IPR052563">
    <property type="entry name" value="FliK"/>
</dbReference>
<evidence type="ECO:0000259" key="5">
    <source>
        <dbReference type="Pfam" id="PF02120"/>
    </source>
</evidence>
<dbReference type="PRINTS" id="PR01007">
    <property type="entry name" value="FLGHOOKFLIK"/>
</dbReference>
<evidence type="ECO:0000256" key="1">
    <source>
        <dbReference type="ARBA" id="ARBA00003944"/>
    </source>
</evidence>
<keyword evidence="6" id="KW-0969">Cilium</keyword>
<dbReference type="Gene3D" id="3.30.750.140">
    <property type="match status" value="1"/>
</dbReference>
<evidence type="ECO:0000313" key="6">
    <source>
        <dbReference type="EMBL" id="MBP1936422.1"/>
    </source>
</evidence>
<dbReference type="CDD" id="cd17470">
    <property type="entry name" value="T3SS_Flik_C"/>
    <property type="match status" value="1"/>
</dbReference>
<dbReference type="InterPro" id="IPR021136">
    <property type="entry name" value="Flagellar_hook_control-like_C"/>
</dbReference>
<dbReference type="InterPro" id="IPR001635">
    <property type="entry name" value="Flag_hook_Flik"/>
</dbReference>
<keyword evidence="7" id="KW-1185">Reference proteome</keyword>
<comment type="function">
    <text evidence="1">Controls the length of the flagellar hook.</text>
</comment>
<feature type="domain" description="Flagellar hook-length control protein-like C-terminal" evidence="5">
    <location>
        <begin position="345"/>
        <end position="416"/>
    </location>
</feature>
<keyword evidence="3" id="KW-1005">Bacterial flagellum biogenesis</keyword>
<dbReference type="InterPro" id="IPR038610">
    <property type="entry name" value="FliK-like_C_sf"/>
</dbReference>
<feature type="region of interest" description="Disordered" evidence="4">
    <location>
        <begin position="418"/>
        <end position="447"/>
    </location>
</feature>
<gene>
    <name evidence="6" type="ORF">J2Z20_001283</name>
</gene>
<dbReference type="Pfam" id="PF02120">
    <property type="entry name" value="Flg_hook"/>
    <property type="match status" value="1"/>
</dbReference>
<evidence type="ECO:0000256" key="2">
    <source>
        <dbReference type="ARBA" id="ARBA00009149"/>
    </source>
</evidence>
<dbReference type="EMBL" id="JAGGKP010000001">
    <property type="protein sequence ID" value="MBP1936422.1"/>
    <property type="molecule type" value="Genomic_DNA"/>
</dbReference>
<name>A0ABS4H1L6_9BACL</name>
<keyword evidence="6" id="KW-0966">Cell projection</keyword>
<protein>
    <submittedName>
        <fullName evidence="6">Flagellar hook-length control protein FliK</fullName>
    </submittedName>
</protein>